<dbReference type="PANTHER" id="PTHR35803:SF2">
    <property type="entry name" value="RETAINING ALPHA-GALACTOSIDASE"/>
    <property type="match status" value="1"/>
</dbReference>
<gene>
    <name evidence="10" type="ORF">DYU11_23770</name>
</gene>
<dbReference type="InterPro" id="IPR017853">
    <property type="entry name" value="GH"/>
</dbReference>
<evidence type="ECO:0000256" key="3">
    <source>
        <dbReference type="ARBA" id="ARBA00022801"/>
    </source>
</evidence>
<keyword evidence="4" id="KW-0106">Calcium</keyword>
<feature type="chain" id="PRO_5019498967" evidence="6">
    <location>
        <begin position="19"/>
        <end position="657"/>
    </location>
</feature>
<keyword evidence="5" id="KW-0326">Glycosidase</keyword>
<evidence type="ECO:0000256" key="1">
    <source>
        <dbReference type="ARBA" id="ARBA00001913"/>
    </source>
</evidence>
<evidence type="ECO:0000313" key="11">
    <source>
        <dbReference type="Proteomes" id="UP000283523"/>
    </source>
</evidence>
<dbReference type="InterPro" id="IPR052720">
    <property type="entry name" value="Glycosyl_hydrolase_97"/>
</dbReference>
<evidence type="ECO:0000256" key="4">
    <source>
        <dbReference type="ARBA" id="ARBA00022837"/>
    </source>
</evidence>
<dbReference type="InterPro" id="IPR029483">
    <property type="entry name" value="GH97_C"/>
</dbReference>
<dbReference type="InterPro" id="IPR013780">
    <property type="entry name" value="Glyco_hydro_b"/>
</dbReference>
<dbReference type="Gene3D" id="2.70.98.10">
    <property type="match status" value="1"/>
</dbReference>
<feature type="signal peptide" evidence="6">
    <location>
        <begin position="1"/>
        <end position="18"/>
    </location>
</feature>
<accession>A0A418M2S5</accession>
<dbReference type="InterPro" id="IPR014718">
    <property type="entry name" value="GH-type_carb-bd"/>
</dbReference>
<evidence type="ECO:0000256" key="5">
    <source>
        <dbReference type="ARBA" id="ARBA00023295"/>
    </source>
</evidence>
<feature type="domain" description="Glycosyl-hydrolase 97 catalytic" evidence="7">
    <location>
        <begin position="311"/>
        <end position="461"/>
    </location>
</feature>
<protein>
    <submittedName>
        <fullName evidence="10">Glycoside hydrolase family 97 protein</fullName>
    </submittedName>
</protein>
<dbReference type="InterPro" id="IPR019563">
    <property type="entry name" value="GH97_catalytic"/>
</dbReference>
<comment type="cofactor">
    <cofactor evidence="1">
        <name>Ca(2+)</name>
        <dbReference type="ChEBI" id="CHEBI:29108"/>
    </cofactor>
</comment>
<dbReference type="PANTHER" id="PTHR35803">
    <property type="entry name" value="GLUCAN 1,4-ALPHA-GLUCOSIDASE SUSB-RELATED"/>
    <property type="match status" value="1"/>
</dbReference>
<evidence type="ECO:0000259" key="7">
    <source>
        <dbReference type="Pfam" id="PF10566"/>
    </source>
</evidence>
<evidence type="ECO:0000256" key="2">
    <source>
        <dbReference type="ARBA" id="ARBA00011245"/>
    </source>
</evidence>
<evidence type="ECO:0000313" key="10">
    <source>
        <dbReference type="EMBL" id="RIV19937.1"/>
    </source>
</evidence>
<feature type="domain" description="Glycosyl-hydrolase 97 N-terminal" evidence="8">
    <location>
        <begin position="27"/>
        <end position="291"/>
    </location>
</feature>
<dbReference type="Gene3D" id="3.20.20.70">
    <property type="entry name" value="Aldolase class I"/>
    <property type="match status" value="1"/>
</dbReference>
<sequence length="657" mass="73884">MAMPYLFVFLLLSFAAVAAPRPFQSRINSPNGQIVLTVTASDSVRFSVTHAGQTLVLPSTIAMTLADGRALGIRPDVRRSAVRTVRDSIIAPVAIKRRVVRDHYNELTVECRNNYAIVFRVYDDGVAYRFRTAFPDSITIRNETAQYRFPADPTVYYPAVQPRPNVDRFHTSFEEPYQVSPLSQMPDTALAFSPVLIANATPVRLVITESDLEDYPGMFLARAGSALTGVFAPYPVQETLQEGEFPQMMVTRRADFIAHTRGRRSFPWRVLVIGTDRDLPSTDLVYRLGAPNRLSDVSWIRPGKCTDEWITNINLFNVPFRAGINTATYKFYVDFARRFGFDRILLDAGWSDYKDLFKINPDLNIPELVAYAKSKGVRLSMWTLAHTLDRQLEPALKQFNDWGVDFIMTDFMDRDDQKMVNFYTRIAEACAKARIMIMFHGAYKPAGFERTYPHAITREGVLGSEYNIWSAKATPEHDVLLPFIRMVGGTLDYEPGLLDNATNEQFRPIAGKVMSQGTRCHQLAMFLVYDSPLPIFSGNPSSALLEPRFMEFLGSLPSTHDDTRILDAKLGDYVVTARRSGDTWHIGGLGDWTARDLTVALDFLGDGTYEATLCTDGPNADRNPVDYQFTTRPVTRADSLPVHLAPGGGFVIKLQKR</sequence>
<name>A0A418M2S5_9BACT</name>
<feature type="domain" description="Glycosyl-hydrolase 97 C-terminal oligomerisation" evidence="9">
    <location>
        <begin position="560"/>
        <end position="654"/>
    </location>
</feature>
<reference evidence="10 11" key="1">
    <citation type="submission" date="2018-08" db="EMBL/GenBank/DDBJ databases">
        <title>Fibrisoma montanum sp. nov., isolated from Danxia mountain soil.</title>
        <authorList>
            <person name="Huang Y."/>
        </authorList>
    </citation>
    <scope>NUCLEOTIDE SEQUENCE [LARGE SCALE GENOMIC DNA]</scope>
    <source>
        <strain evidence="10 11">HYT19</strain>
    </source>
</reference>
<dbReference type="Pfam" id="PF14509">
    <property type="entry name" value="GH97_C"/>
    <property type="match status" value="1"/>
</dbReference>
<organism evidence="10 11">
    <name type="scientific">Fibrisoma montanum</name>
    <dbReference type="NCBI Taxonomy" id="2305895"/>
    <lineage>
        <taxon>Bacteria</taxon>
        <taxon>Pseudomonadati</taxon>
        <taxon>Bacteroidota</taxon>
        <taxon>Cytophagia</taxon>
        <taxon>Cytophagales</taxon>
        <taxon>Spirosomataceae</taxon>
        <taxon>Fibrisoma</taxon>
    </lineage>
</organism>
<proteinExistence type="predicted"/>
<dbReference type="Pfam" id="PF10566">
    <property type="entry name" value="Glyco_hydro_97"/>
    <property type="match status" value="1"/>
</dbReference>
<comment type="caution">
    <text evidence="10">The sequence shown here is derived from an EMBL/GenBank/DDBJ whole genome shotgun (WGS) entry which is preliminary data.</text>
</comment>
<dbReference type="SUPFAM" id="SSF51445">
    <property type="entry name" value="(Trans)glycosidases"/>
    <property type="match status" value="1"/>
</dbReference>
<keyword evidence="6" id="KW-0732">Signal</keyword>
<dbReference type="EMBL" id="QXED01000007">
    <property type="protein sequence ID" value="RIV19937.1"/>
    <property type="molecule type" value="Genomic_DNA"/>
</dbReference>
<evidence type="ECO:0000259" key="9">
    <source>
        <dbReference type="Pfam" id="PF14509"/>
    </source>
</evidence>
<dbReference type="InterPro" id="IPR029486">
    <property type="entry name" value="GH97_N"/>
</dbReference>
<dbReference type="Gene3D" id="2.60.40.1180">
    <property type="entry name" value="Golgi alpha-mannosidase II"/>
    <property type="match status" value="1"/>
</dbReference>
<dbReference type="AlphaFoldDB" id="A0A418M2S5"/>
<dbReference type="GO" id="GO:0016798">
    <property type="term" value="F:hydrolase activity, acting on glycosyl bonds"/>
    <property type="evidence" value="ECO:0007669"/>
    <property type="project" value="UniProtKB-KW"/>
</dbReference>
<evidence type="ECO:0000259" key="8">
    <source>
        <dbReference type="Pfam" id="PF14508"/>
    </source>
</evidence>
<keyword evidence="3 10" id="KW-0378">Hydrolase</keyword>
<evidence type="ECO:0000256" key="6">
    <source>
        <dbReference type="SAM" id="SignalP"/>
    </source>
</evidence>
<dbReference type="Proteomes" id="UP000283523">
    <property type="component" value="Unassembled WGS sequence"/>
</dbReference>
<dbReference type="OrthoDB" id="57532at2"/>
<comment type="subunit">
    <text evidence="2">Monomer.</text>
</comment>
<dbReference type="Pfam" id="PF14508">
    <property type="entry name" value="GH97_N"/>
    <property type="match status" value="1"/>
</dbReference>
<dbReference type="GO" id="GO:0030246">
    <property type="term" value="F:carbohydrate binding"/>
    <property type="evidence" value="ECO:0007669"/>
    <property type="project" value="InterPro"/>
</dbReference>
<dbReference type="InterPro" id="IPR013785">
    <property type="entry name" value="Aldolase_TIM"/>
</dbReference>
<keyword evidence="11" id="KW-1185">Reference proteome</keyword>